<dbReference type="PaxDb" id="55529-EKX33003"/>
<dbReference type="EMBL" id="JH993161">
    <property type="protein sequence ID" value="EKX33003.1"/>
    <property type="molecule type" value="Genomic_DNA"/>
</dbReference>
<dbReference type="HOGENOM" id="CLU_427930_0_0_1"/>
<dbReference type="Proteomes" id="UP000011087">
    <property type="component" value="Unassembled WGS sequence"/>
</dbReference>
<dbReference type="EnsemblProtists" id="EKX33003">
    <property type="protein sequence ID" value="EKX33003"/>
    <property type="gene ID" value="GUITHDRAFT_120836"/>
</dbReference>
<dbReference type="GeneID" id="17289734"/>
<evidence type="ECO:0000313" key="2">
    <source>
        <dbReference type="EnsemblProtists" id="EKX33003"/>
    </source>
</evidence>
<accession>L1I9U8</accession>
<gene>
    <name evidence="1" type="ORF">GUITHDRAFT_120836</name>
</gene>
<evidence type="ECO:0000313" key="3">
    <source>
        <dbReference type="Proteomes" id="UP000011087"/>
    </source>
</evidence>
<reference evidence="2" key="3">
    <citation type="submission" date="2016-03" db="UniProtKB">
        <authorList>
            <consortium name="EnsemblProtists"/>
        </authorList>
    </citation>
    <scope>IDENTIFICATION</scope>
</reference>
<dbReference type="KEGG" id="gtt:GUITHDRAFT_120836"/>
<organism evidence="1">
    <name type="scientific">Guillardia theta (strain CCMP2712)</name>
    <name type="common">Cryptophyte</name>
    <dbReference type="NCBI Taxonomy" id="905079"/>
    <lineage>
        <taxon>Eukaryota</taxon>
        <taxon>Cryptophyceae</taxon>
        <taxon>Pyrenomonadales</taxon>
        <taxon>Geminigeraceae</taxon>
        <taxon>Guillardia</taxon>
    </lineage>
</organism>
<proteinExistence type="predicted"/>
<dbReference type="RefSeq" id="XP_005819983.1">
    <property type="nucleotide sequence ID" value="XM_005819926.1"/>
</dbReference>
<sequence length="640" mass="71791">MECKDMMEIDKNSTVPKVQLETPSQTSGALLVSPCSSSVLIDVDYSNFDIPVTEEGRDLFVNLLLNTAEDDSPFECMFDDSEDSASVGYICPGMTLNTEEVPEEENHESSSRYWTTLRTRVTAMRAFKGVMSTLQKNSSLGARKMNEQGEEISLQDPAYHLNEQKGALENQSAGLEIKEMDSKLALLKPEMNYSKNGIDEALHSMDVEGKAVFSRIPSLETAWNLPDLTLIFRPPPSLMEAMAIGISPGKWIKIAPEAPNQAFNEGKANWKMLQSAVNTGIAFKLVAKIAGQTNEREAANRRAKVQHDVEHFKSFLLNITRAWEDLMHTEEEPAADCSFERAPSDVVPVDGIPEREPFVTKAIATGLCKLFPRLVTDHDTVLDMDLLAFHPHYPWPMSNTSFQVMEAVQMGKKGARSSGKKQLDSCTFRMRTPGCDQITIRIWANGKTQTYGCKDRNMLEDANQCLASFIRHIDNYHRMSGNQSVWRLSPMQSAKALSCLDEVRTLSAPLLGSWNINLKKAGIKLNMQALCEFLQQSMFEDRVYKVQFVAQKGNSSRFNNLSLYIRTSCLLTWKKDDDLDNHQDNVYVNVYESGKCSVLAVPDTEVAEELAEVVSGMLYQALRQQPGISEEIQSSKRRKI</sequence>
<reference evidence="1 3" key="1">
    <citation type="journal article" date="2012" name="Nature">
        <title>Algal genomes reveal evolutionary mosaicism and the fate of nucleomorphs.</title>
        <authorList>
            <consortium name="DOE Joint Genome Institute"/>
            <person name="Curtis B.A."/>
            <person name="Tanifuji G."/>
            <person name="Burki F."/>
            <person name="Gruber A."/>
            <person name="Irimia M."/>
            <person name="Maruyama S."/>
            <person name="Arias M.C."/>
            <person name="Ball S.G."/>
            <person name="Gile G.H."/>
            <person name="Hirakawa Y."/>
            <person name="Hopkins J.F."/>
            <person name="Kuo A."/>
            <person name="Rensing S.A."/>
            <person name="Schmutz J."/>
            <person name="Symeonidi A."/>
            <person name="Elias M."/>
            <person name="Eveleigh R.J."/>
            <person name="Herman E.K."/>
            <person name="Klute M.J."/>
            <person name="Nakayama T."/>
            <person name="Obornik M."/>
            <person name="Reyes-Prieto A."/>
            <person name="Armbrust E.V."/>
            <person name="Aves S.J."/>
            <person name="Beiko R.G."/>
            <person name="Coutinho P."/>
            <person name="Dacks J.B."/>
            <person name="Durnford D.G."/>
            <person name="Fast N.M."/>
            <person name="Green B.R."/>
            <person name="Grisdale C.J."/>
            <person name="Hempel F."/>
            <person name="Henrissat B."/>
            <person name="Hoppner M.P."/>
            <person name="Ishida K."/>
            <person name="Kim E."/>
            <person name="Koreny L."/>
            <person name="Kroth P.G."/>
            <person name="Liu Y."/>
            <person name="Malik S.B."/>
            <person name="Maier U.G."/>
            <person name="McRose D."/>
            <person name="Mock T."/>
            <person name="Neilson J.A."/>
            <person name="Onodera N.T."/>
            <person name="Poole A.M."/>
            <person name="Pritham E.J."/>
            <person name="Richards T.A."/>
            <person name="Rocap G."/>
            <person name="Roy S.W."/>
            <person name="Sarai C."/>
            <person name="Schaack S."/>
            <person name="Shirato S."/>
            <person name="Slamovits C.H."/>
            <person name="Spencer D.F."/>
            <person name="Suzuki S."/>
            <person name="Worden A.Z."/>
            <person name="Zauner S."/>
            <person name="Barry K."/>
            <person name="Bell C."/>
            <person name="Bharti A.K."/>
            <person name="Crow J.A."/>
            <person name="Grimwood J."/>
            <person name="Kramer R."/>
            <person name="Lindquist E."/>
            <person name="Lucas S."/>
            <person name="Salamov A."/>
            <person name="McFadden G.I."/>
            <person name="Lane C.E."/>
            <person name="Keeling P.J."/>
            <person name="Gray M.W."/>
            <person name="Grigoriev I.V."/>
            <person name="Archibald J.M."/>
        </authorList>
    </citation>
    <scope>NUCLEOTIDE SEQUENCE</scope>
    <source>
        <strain evidence="1 3">CCMP2712</strain>
    </source>
</reference>
<reference evidence="3" key="2">
    <citation type="submission" date="2012-11" db="EMBL/GenBank/DDBJ databases">
        <authorList>
            <person name="Kuo A."/>
            <person name="Curtis B.A."/>
            <person name="Tanifuji G."/>
            <person name="Burki F."/>
            <person name="Gruber A."/>
            <person name="Irimia M."/>
            <person name="Maruyama S."/>
            <person name="Arias M.C."/>
            <person name="Ball S.G."/>
            <person name="Gile G.H."/>
            <person name="Hirakawa Y."/>
            <person name="Hopkins J.F."/>
            <person name="Rensing S.A."/>
            <person name="Schmutz J."/>
            <person name="Symeonidi A."/>
            <person name="Elias M."/>
            <person name="Eveleigh R.J."/>
            <person name="Herman E.K."/>
            <person name="Klute M.J."/>
            <person name="Nakayama T."/>
            <person name="Obornik M."/>
            <person name="Reyes-Prieto A."/>
            <person name="Armbrust E.V."/>
            <person name="Aves S.J."/>
            <person name="Beiko R.G."/>
            <person name="Coutinho P."/>
            <person name="Dacks J.B."/>
            <person name="Durnford D.G."/>
            <person name="Fast N.M."/>
            <person name="Green B.R."/>
            <person name="Grisdale C."/>
            <person name="Hempe F."/>
            <person name="Henrissat B."/>
            <person name="Hoppner M.P."/>
            <person name="Ishida K.-I."/>
            <person name="Kim E."/>
            <person name="Koreny L."/>
            <person name="Kroth P.G."/>
            <person name="Liu Y."/>
            <person name="Malik S.-B."/>
            <person name="Maier U.G."/>
            <person name="McRose D."/>
            <person name="Mock T."/>
            <person name="Neilson J.A."/>
            <person name="Onodera N.T."/>
            <person name="Poole A.M."/>
            <person name="Pritham E.J."/>
            <person name="Richards T.A."/>
            <person name="Rocap G."/>
            <person name="Roy S.W."/>
            <person name="Sarai C."/>
            <person name="Schaack S."/>
            <person name="Shirato S."/>
            <person name="Slamovits C.H."/>
            <person name="Spencer D.F."/>
            <person name="Suzuki S."/>
            <person name="Worden A.Z."/>
            <person name="Zauner S."/>
            <person name="Barry K."/>
            <person name="Bell C."/>
            <person name="Bharti A.K."/>
            <person name="Crow J.A."/>
            <person name="Grimwood J."/>
            <person name="Kramer R."/>
            <person name="Lindquist E."/>
            <person name="Lucas S."/>
            <person name="Salamov A."/>
            <person name="McFadden G.I."/>
            <person name="Lane C.E."/>
            <person name="Keeling P.J."/>
            <person name="Gray M.W."/>
            <person name="Grigoriev I.V."/>
            <person name="Archibald J.M."/>
        </authorList>
    </citation>
    <scope>NUCLEOTIDE SEQUENCE</scope>
    <source>
        <strain evidence="3">CCMP2712</strain>
    </source>
</reference>
<name>L1I9U8_GUITC</name>
<dbReference type="AlphaFoldDB" id="L1I9U8"/>
<keyword evidence="3" id="KW-1185">Reference proteome</keyword>
<protein>
    <submittedName>
        <fullName evidence="1 2">Uncharacterized protein</fullName>
    </submittedName>
</protein>
<evidence type="ECO:0000313" key="1">
    <source>
        <dbReference type="EMBL" id="EKX33003.1"/>
    </source>
</evidence>